<reference evidence="8" key="1">
    <citation type="journal article" date="2022" name="Front. Genet.">
        <title>Chromosome-Scale Assembly of the Dendrobium nobile Genome Provides Insights Into the Molecular Mechanism of the Biosynthesis of the Medicinal Active Ingredient of Dendrobium.</title>
        <authorList>
            <person name="Xu Q."/>
            <person name="Niu S.-C."/>
            <person name="Li K.-L."/>
            <person name="Zheng P.-J."/>
            <person name="Zhang X.-J."/>
            <person name="Jia Y."/>
            <person name="Liu Y."/>
            <person name="Niu Y.-X."/>
            <person name="Yu L.-H."/>
            <person name="Chen D.-F."/>
            <person name="Zhang G.-Q."/>
        </authorList>
    </citation>
    <scope>NUCLEOTIDE SEQUENCE</scope>
    <source>
        <tissue evidence="8">Leaf</tissue>
    </source>
</reference>
<sequence length="485" mass="55188">MVDASGESSLPPLTSISIIDIPVTIITNEELKVHLNINDVCMSQRDWIDDSFSSPGAGGEDELDVHEEDFNDMFNLNVNRIVEKAFSWGVENIVDVATTLIILDYVFELDSLLCEVFKLSYVLMGSECMNDYSMEQRKGATWITVKMYTGLLPWDFRTNLSAAKLGVRAWGETFTTHVYHDKIAHFKKVLPAVKIHKGFIFMIGFGELLVNFGPKATTMAYKTYQYQAEAVIREYVLSDPFIPYTSVLTGLFICKMAYDLTRFLSSFYFKGYSSLTKIQRLEWNNRGMSSAHAIFITFMSVYLVFFSDLFSDDISKGPITFRSSNLSTFTLGVSVGYFISDLAMIFWLYPSLGGLEYIVHHALSLCAISYAMMTGEAQLYTYMVLISEATTPGINVRWYLDTAGMKRSSAYLVNGVVVFFAWLVARIILFLFLFYHVYLHCDQVMQMHITGYLLVFMVPSVLAIMNLMWFGKIIKGLRKTLAKRQ</sequence>
<feature type="transmembrane region" description="Helical" evidence="6">
    <location>
        <begin position="412"/>
        <end position="437"/>
    </location>
</feature>
<dbReference type="PANTHER" id="PTHR13439">
    <property type="entry name" value="CT120 PROTEIN"/>
    <property type="match status" value="1"/>
</dbReference>
<dbReference type="InterPro" id="IPR050846">
    <property type="entry name" value="TLCD"/>
</dbReference>
<gene>
    <name evidence="8" type="ORF">KFK09_000965</name>
</gene>
<feature type="transmembrane region" description="Helical" evidence="6">
    <location>
        <begin position="326"/>
        <end position="348"/>
    </location>
</feature>
<evidence type="ECO:0000256" key="1">
    <source>
        <dbReference type="ARBA" id="ARBA00004141"/>
    </source>
</evidence>
<feature type="transmembrane region" description="Helical" evidence="6">
    <location>
        <begin position="379"/>
        <end position="400"/>
    </location>
</feature>
<evidence type="ECO:0000256" key="5">
    <source>
        <dbReference type="PROSITE-ProRule" id="PRU00205"/>
    </source>
</evidence>
<keyword evidence="2 5" id="KW-0812">Transmembrane</keyword>
<evidence type="ECO:0000256" key="2">
    <source>
        <dbReference type="ARBA" id="ARBA00022692"/>
    </source>
</evidence>
<dbReference type="PANTHER" id="PTHR13439:SF71">
    <property type="entry name" value="EXPRESSED PROTEIN"/>
    <property type="match status" value="1"/>
</dbReference>
<dbReference type="InterPro" id="IPR006634">
    <property type="entry name" value="TLC-dom"/>
</dbReference>
<protein>
    <recommendedName>
        <fullName evidence="7">TLC domain-containing protein</fullName>
    </recommendedName>
</protein>
<dbReference type="GO" id="GO:0016020">
    <property type="term" value="C:membrane"/>
    <property type="evidence" value="ECO:0007669"/>
    <property type="project" value="UniProtKB-SubCell"/>
</dbReference>
<dbReference type="OrthoDB" id="10266980at2759"/>
<dbReference type="Proteomes" id="UP000829196">
    <property type="component" value="Unassembled WGS sequence"/>
</dbReference>
<organism evidence="8 9">
    <name type="scientific">Dendrobium nobile</name>
    <name type="common">Orchid</name>
    <dbReference type="NCBI Taxonomy" id="94219"/>
    <lineage>
        <taxon>Eukaryota</taxon>
        <taxon>Viridiplantae</taxon>
        <taxon>Streptophyta</taxon>
        <taxon>Embryophyta</taxon>
        <taxon>Tracheophyta</taxon>
        <taxon>Spermatophyta</taxon>
        <taxon>Magnoliopsida</taxon>
        <taxon>Liliopsida</taxon>
        <taxon>Asparagales</taxon>
        <taxon>Orchidaceae</taxon>
        <taxon>Epidendroideae</taxon>
        <taxon>Malaxideae</taxon>
        <taxon>Dendrobiinae</taxon>
        <taxon>Dendrobium</taxon>
    </lineage>
</organism>
<comment type="caution">
    <text evidence="8">The sequence shown here is derived from an EMBL/GenBank/DDBJ whole genome shotgun (WGS) entry which is preliminary data.</text>
</comment>
<dbReference type="PROSITE" id="PS50922">
    <property type="entry name" value="TLC"/>
    <property type="match status" value="1"/>
</dbReference>
<accession>A0A8T3CAE7</accession>
<evidence type="ECO:0000313" key="8">
    <source>
        <dbReference type="EMBL" id="KAI0531411.1"/>
    </source>
</evidence>
<dbReference type="Pfam" id="PF03798">
    <property type="entry name" value="TRAM_LAG1_CLN8"/>
    <property type="match status" value="1"/>
</dbReference>
<evidence type="ECO:0000313" key="9">
    <source>
        <dbReference type="Proteomes" id="UP000829196"/>
    </source>
</evidence>
<keyword evidence="4 5" id="KW-0472">Membrane</keyword>
<evidence type="ECO:0000256" key="4">
    <source>
        <dbReference type="ARBA" id="ARBA00023136"/>
    </source>
</evidence>
<dbReference type="AlphaFoldDB" id="A0A8T3CAE7"/>
<dbReference type="GO" id="GO:0055088">
    <property type="term" value="P:lipid homeostasis"/>
    <property type="evidence" value="ECO:0007669"/>
    <property type="project" value="TreeGrafter"/>
</dbReference>
<feature type="domain" description="TLC" evidence="7">
    <location>
        <begin position="278"/>
        <end position="482"/>
    </location>
</feature>
<proteinExistence type="predicted"/>
<dbReference type="GO" id="GO:0005783">
    <property type="term" value="C:endoplasmic reticulum"/>
    <property type="evidence" value="ECO:0007669"/>
    <property type="project" value="TreeGrafter"/>
</dbReference>
<evidence type="ECO:0000259" key="7">
    <source>
        <dbReference type="PROSITE" id="PS50922"/>
    </source>
</evidence>
<feature type="transmembrane region" description="Helical" evidence="6">
    <location>
        <begin position="287"/>
        <end position="306"/>
    </location>
</feature>
<keyword evidence="9" id="KW-1185">Reference proteome</keyword>
<dbReference type="EMBL" id="JAGYWB010000001">
    <property type="protein sequence ID" value="KAI0531411.1"/>
    <property type="molecule type" value="Genomic_DNA"/>
</dbReference>
<evidence type="ECO:0000256" key="6">
    <source>
        <dbReference type="SAM" id="Phobius"/>
    </source>
</evidence>
<name>A0A8T3CAE7_DENNO</name>
<dbReference type="SMART" id="SM00724">
    <property type="entry name" value="TLC"/>
    <property type="match status" value="1"/>
</dbReference>
<evidence type="ECO:0000256" key="3">
    <source>
        <dbReference type="ARBA" id="ARBA00022989"/>
    </source>
</evidence>
<feature type="transmembrane region" description="Helical" evidence="6">
    <location>
        <begin position="449"/>
        <end position="470"/>
    </location>
</feature>
<comment type="subcellular location">
    <subcellularLocation>
        <location evidence="1">Membrane</location>
        <topology evidence="1">Multi-pass membrane protein</topology>
    </subcellularLocation>
</comment>
<keyword evidence="3 6" id="KW-1133">Transmembrane helix</keyword>